<dbReference type="SUPFAM" id="SSF53448">
    <property type="entry name" value="Nucleotide-diphospho-sugar transferases"/>
    <property type="match status" value="1"/>
</dbReference>
<evidence type="ECO:0000259" key="2">
    <source>
        <dbReference type="Pfam" id="PF00535"/>
    </source>
</evidence>
<dbReference type="Pfam" id="PF00535">
    <property type="entry name" value="Glycos_transf_2"/>
    <property type="match status" value="1"/>
</dbReference>
<dbReference type="PANTHER" id="PTHR22916:SF3">
    <property type="entry name" value="UDP-GLCNAC:BETAGAL BETA-1,3-N-ACETYLGLUCOSAMINYLTRANSFERASE-LIKE PROTEIN 1"/>
    <property type="match status" value="1"/>
</dbReference>
<dbReference type="GO" id="GO:0016758">
    <property type="term" value="F:hexosyltransferase activity"/>
    <property type="evidence" value="ECO:0007669"/>
    <property type="project" value="UniProtKB-ARBA"/>
</dbReference>
<reference evidence="3 4" key="1">
    <citation type="submission" date="2015-04" db="EMBL/GenBank/DDBJ databases">
        <title>Draft Genome Sequences of Eight Spore-Forming Food Isolates of Bacillus cereus Genome sequencing.</title>
        <authorList>
            <person name="Krawcyk A.O."/>
            <person name="de Jong A."/>
            <person name="Eijlander R.T."/>
            <person name="Berendsen E.M."/>
            <person name="Holsappel S."/>
            <person name="Wells-Bennik M."/>
            <person name="Kuipers O.P."/>
        </authorList>
    </citation>
    <scope>NUCLEOTIDE SEQUENCE [LARGE SCALE GENOMIC DNA]</scope>
    <source>
        <strain evidence="3 4">B4077</strain>
    </source>
</reference>
<gene>
    <name evidence="3" type="ORF">B4077_5593</name>
</gene>
<dbReference type="RefSeq" id="WP_046955473.1">
    <property type="nucleotide sequence ID" value="NZ_LCYI01000029.1"/>
</dbReference>
<dbReference type="CDD" id="cd00761">
    <property type="entry name" value="Glyco_tranf_GTA_type"/>
    <property type="match status" value="1"/>
</dbReference>
<protein>
    <recommendedName>
        <fullName evidence="2">Glycosyltransferase 2-like domain-containing protein</fullName>
    </recommendedName>
</protein>
<comment type="caution">
    <text evidence="3">The sequence shown here is derived from an EMBL/GenBank/DDBJ whole genome shotgun (WGS) entry which is preliminary data.</text>
</comment>
<accession>A0A0G8EW00</accession>
<dbReference type="InterPro" id="IPR001173">
    <property type="entry name" value="Glyco_trans_2-like"/>
</dbReference>
<dbReference type="Proteomes" id="UP000035214">
    <property type="component" value="Unassembled WGS sequence"/>
</dbReference>
<dbReference type="InterPro" id="IPR029044">
    <property type="entry name" value="Nucleotide-diphossugar_trans"/>
</dbReference>
<feature type="domain" description="Glycosyltransferase 2-like" evidence="2">
    <location>
        <begin position="9"/>
        <end position="166"/>
    </location>
</feature>
<dbReference type="PANTHER" id="PTHR22916">
    <property type="entry name" value="GLYCOSYLTRANSFERASE"/>
    <property type="match status" value="1"/>
</dbReference>
<proteinExistence type="inferred from homology"/>
<dbReference type="EMBL" id="LCYI01000029">
    <property type="protein sequence ID" value="KLA28391.1"/>
    <property type="molecule type" value="Genomic_DNA"/>
</dbReference>
<name>A0A0G8EW00_BACCE</name>
<evidence type="ECO:0000256" key="1">
    <source>
        <dbReference type="ARBA" id="ARBA00006739"/>
    </source>
</evidence>
<organism evidence="3 4">
    <name type="scientific">Bacillus cereus</name>
    <dbReference type="NCBI Taxonomy" id="1396"/>
    <lineage>
        <taxon>Bacteria</taxon>
        <taxon>Bacillati</taxon>
        <taxon>Bacillota</taxon>
        <taxon>Bacilli</taxon>
        <taxon>Bacillales</taxon>
        <taxon>Bacillaceae</taxon>
        <taxon>Bacillus</taxon>
        <taxon>Bacillus cereus group</taxon>
    </lineage>
</organism>
<dbReference type="Gene3D" id="3.90.550.10">
    <property type="entry name" value="Spore Coat Polysaccharide Biosynthesis Protein SpsA, Chain A"/>
    <property type="match status" value="1"/>
</dbReference>
<comment type="similarity">
    <text evidence="1">Belongs to the glycosyltransferase 2 family.</text>
</comment>
<sequence>MMEQTQLVSVIVPLYNAEKYIEETMESILNQTYKNIEIVIVDDGSKDQSSSIVKNFKKKYPEQIKYILQENQGVSVARNTGIENANGEYISFLDSDDLWHSTKIEKQMESMHKNNMNACYCGYMNFYEETGEKVENTTNFVKGNMTKAFLTHQVFAQTSTWIFKKSIVMDHNIRFTPGCSWGEDLEFLFKLMSVTNVCYVDEYLTYYRILSGGNLSSNYKDYELKTTKELEVFNRMKDWIHNKSKDLITNDSTELIEILETYLFPYTVINNACIYIKGHTKLDNSKVQLIKSDIKKYCRKIYSKNGKRSKKLYAMLWFVRIKFLFS</sequence>
<dbReference type="PATRIC" id="fig|1396.428.peg.4949"/>
<evidence type="ECO:0000313" key="4">
    <source>
        <dbReference type="Proteomes" id="UP000035214"/>
    </source>
</evidence>
<evidence type="ECO:0000313" key="3">
    <source>
        <dbReference type="EMBL" id="KLA28391.1"/>
    </source>
</evidence>
<dbReference type="AlphaFoldDB" id="A0A0G8EW00"/>